<sequence length="112" mass="12893">MNNVKAVIFDLDNTILDRSKTFRNFAASFVQTYFGHLETTDGLTERIIELDQVGYRPDECVYVGDHPRNDIEGAGKSGMRTVWIKVNQPWIPELTVRPHHKIERLPELLALL</sequence>
<dbReference type="InterPro" id="IPR023214">
    <property type="entry name" value="HAD_sf"/>
</dbReference>
<dbReference type="InterPro" id="IPR051400">
    <property type="entry name" value="HAD-like_hydrolase"/>
</dbReference>
<evidence type="ECO:0000256" key="2">
    <source>
        <dbReference type="ARBA" id="ARBA00022801"/>
    </source>
</evidence>
<evidence type="ECO:0000256" key="3">
    <source>
        <dbReference type="ARBA" id="ARBA00022842"/>
    </source>
</evidence>
<dbReference type="InterPro" id="IPR036412">
    <property type="entry name" value="HAD-like_sf"/>
</dbReference>
<keyword evidence="2 4" id="KW-0378">Hydrolase</keyword>
<protein>
    <submittedName>
        <fullName evidence="4">HAD superfamily Hydrolase</fullName>
        <ecNumber evidence="4">3.1.3.18</ecNumber>
    </submittedName>
</protein>
<proteinExistence type="predicted"/>
<reference evidence="4 5" key="1">
    <citation type="submission" date="2021-04" db="EMBL/GenBank/DDBJ databases">
        <authorList>
            <person name="Rakotoarivonina H."/>
        </authorList>
    </citation>
    <scope>NUCLEOTIDE SEQUENCE [LARGE SCALE GENOMIC DNA]</scope>
    <source>
        <strain evidence="4 5">XE</strain>
    </source>
</reference>
<dbReference type="RefSeq" id="WP_213486882.1">
    <property type="nucleotide sequence ID" value="NZ_CAJRAY010000100.1"/>
</dbReference>
<accession>A0ABN7SCP4</accession>
<dbReference type="PANTHER" id="PTHR46470:SF2">
    <property type="entry name" value="GLYCERALDEHYDE 3-PHOSPHATE PHOSPHATASE"/>
    <property type="match status" value="1"/>
</dbReference>
<evidence type="ECO:0000313" key="4">
    <source>
        <dbReference type="EMBL" id="CAG5093107.1"/>
    </source>
</evidence>
<dbReference type="EC" id="3.1.3.18" evidence="4"/>
<dbReference type="EMBL" id="CAJRAY010000100">
    <property type="protein sequence ID" value="CAG5093107.1"/>
    <property type="molecule type" value="Genomic_DNA"/>
</dbReference>
<name>A0ABN7SCP4_THEXY</name>
<keyword evidence="1" id="KW-0479">Metal-binding</keyword>
<dbReference type="PANTHER" id="PTHR46470">
    <property type="entry name" value="N-ACYLNEURAMINATE-9-PHOSPHATASE"/>
    <property type="match status" value="1"/>
</dbReference>
<dbReference type="SUPFAM" id="SSF56784">
    <property type="entry name" value="HAD-like"/>
    <property type="match status" value="1"/>
</dbReference>
<dbReference type="GO" id="GO:0008967">
    <property type="term" value="F:phosphoglycolate phosphatase activity"/>
    <property type="evidence" value="ECO:0007669"/>
    <property type="project" value="UniProtKB-EC"/>
</dbReference>
<evidence type="ECO:0000256" key="1">
    <source>
        <dbReference type="ARBA" id="ARBA00022723"/>
    </source>
</evidence>
<evidence type="ECO:0000313" key="5">
    <source>
        <dbReference type="Proteomes" id="UP000681526"/>
    </source>
</evidence>
<gene>
    <name evidence="4" type="primary">txxe 3706</name>
    <name evidence="4" type="ORF">TXXE_19275</name>
</gene>
<comment type="caution">
    <text evidence="4">The sequence shown here is derived from an EMBL/GenBank/DDBJ whole genome shotgun (WGS) entry which is preliminary data.</text>
</comment>
<keyword evidence="3" id="KW-0460">Magnesium</keyword>
<dbReference type="Pfam" id="PF13242">
    <property type="entry name" value="Hydrolase_like"/>
    <property type="match status" value="1"/>
</dbReference>
<keyword evidence="5" id="KW-1185">Reference proteome</keyword>
<dbReference type="Proteomes" id="UP000681526">
    <property type="component" value="Unassembled WGS sequence"/>
</dbReference>
<dbReference type="Gene3D" id="3.40.50.1000">
    <property type="entry name" value="HAD superfamily/HAD-like"/>
    <property type="match status" value="1"/>
</dbReference>
<organism evidence="4 5">
    <name type="scientific">Thermobacillus xylanilyticus</name>
    <dbReference type="NCBI Taxonomy" id="76633"/>
    <lineage>
        <taxon>Bacteria</taxon>
        <taxon>Bacillati</taxon>
        <taxon>Bacillota</taxon>
        <taxon>Bacilli</taxon>
        <taxon>Bacillales</taxon>
        <taxon>Paenibacillaceae</taxon>
        <taxon>Thermobacillus</taxon>
    </lineage>
</organism>